<feature type="compositionally biased region" description="Basic and acidic residues" evidence="1">
    <location>
        <begin position="78"/>
        <end position="102"/>
    </location>
</feature>
<dbReference type="InterPro" id="IPR000048">
    <property type="entry name" value="IQ_motif_EF-hand-BS"/>
</dbReference>
<proteinExistence type="predicted"/>
<feature type="non-terminal residue" evidence="2">
    <location>
        <position position="1"/>
    </location>
</feature>
<dbReference type="PANTHER" id="PTHR46049">
    <property type="entry name" value="AGAP003327-PA"/>
    <property type="match status" value="1"/>
</dbReference>
<dbReference type="AlphaFoldDB" id="A0A0B6YPE1"/>
<evidence type="ECO:0000256" key="1">
    <source>
        <dbReference type="SAM" id="MobiDB-lite"/>
    </source>
</evidence>
<dbReference type="SMART" id="SM00015">
    <property type="entry name" value="IQ"/>
    <property type="match status" value="3"/>
</dbReference>
<accession>A0A0B6YPE1</accession>
<organism evidence="2">
    <name type="scientific">Arion vulgaris</name>
    <dbReference type="NCBI Taxonomy" id="1028688"/>
    <lineage>
        <taxon>Eukaryota</taxon>
        <taxon>Metazoa</taxon>
        <taxon>Spiralia</taxon>
        <taxon>Lophotrochozoa</taxon>
        <taxon>Mollusca</taxon>
        <taxon>Gastropoda</taxon>
        <taxon>Heterobranchia</taxon>
        <taxon>Euthyneura</taxon>
        <taxon>Panpulmonata</taxon>
        <taxon>Eupulmonata</taxon>
        <taxon>Stylommatophora</taxon>
        <taxon>Helicina</taxon>
        <taxon>Arionoidea</taxon>
        <taxon>Arionidae</taxon>
        <taxon>Arion</taxon>
    </lineage>
</organism>
<reference evidence="2" key="1">
    <citation type="submission" date="2014-12" db="EMBL/GenBank/DDBJ databases">
        <title>Insight into the proteome of Arion vulgaris.</title>
        <authorList>
            <person name="Aradska J."/>
            <person name="Bulat T."/>
            <person name="Smidak R."/>
            <person name="Sarate P."/>
            <person name="Gangsoo J."/>
            <person name="Sialana F."/>
            <person name="Bilban M."/>
            <person name="Lubec G."/>
        </authorList>
    </citation>
    <scope>NUCLEOTIDE SEQUENCE</scope>
    <source>
        <tissue evidence="2">Skin</tissue>
    </source>
</reference>
<feature type="non-terminal residue" evidence="2">
    <location>
        <position position="135"/>
    </location>
</feature>
<name>A0A0B6YPE1_9EUPU</name>
<dbReference type="PROSITE" id="PS50096">
    <property type="entry name" value="IQ"/>
    <property type="match status" value="2"/>
</dbReference>
<sequence>RQHLIKQKAILIQKIWRGFVCWKDYQKKKQAILILQDSFRSFRFRLEFLRKRRAAVKIQSCCRGCLARRLAKNMRIRKQQEEERRKQEELEREKSQREKESADKIAIDEALKQSQLELESLTHLIESMWTHCQPA</sequence>
<dbReference type="EMBL" id="HACG01010475">
    <property type="protein sequence ID" value="CEK57340.1"/>
    <property type="molecule type" value="Transcribed_RNA"/>
</dbReference>
<dbReference type="InterPro" id="IPR051724">
    <property type="entry name" value="Actin_motor_Myosin"/>
</dbReference>
<dbReference type="SUPFAM" id="SSF52540">
    <property type="entry name" value="P-loop containing nucleoside triphosphate hydrolases"/>
    <property type="match status" value="1"/>
</dbReference>
<dbReference type="InterPro" id="IPR027417">
    <property type="entry name" value="P-loop_NTPase"/>
</dbReference>
<dbReference type="Gene3D" id="1.20.5.190">
    <property type="match status" value="1"/>
</dbReference>
<gene>
    <name evidence="2" type="primary">ORF29920</name>
</gene>
<evidence type="ECO:0008006" key="3">
    <source>
        <dbReference type="Google" id="ProtNLM"/>
    </source>
</evidence>
<dbReference type="PANTHER" id="PTHR46049:SF5">
    <property type="entry name" value="PLECKSTRIN HOMOLOGY DOMAIN-CONTAINING FAMILY H MEMBER 3"/>
    <property type="match status" value="1"/>
</dbReference>
<dbReference type="Pfam" id="PF00612">
    <property type="entry name" value="IQ"/>
    <property type="match status" value="2"/>
</dbReference>
<protein>
    <recommendedName>
        <fullName evidence="3">Myosin motor domain-containing protein</fullName>
    </recommendedName>
</protein>
<feature type="region of interest" description="Disordered" evidence="1">
    <location>
        <begin position="77"/>
        <end position="102"/>
    </location>
</feature>
<evidence type="ECO:0000313" key="2">
    <source>
        <dbReference type="EMBL" id="CEK57340.1"/>
    </source>
</evidence>